<keyword evidence="1" id="KW-0812">Transmembrane</keyword>
<dbReference type="STRING" id="676599.ARC20_07075"/>
<keyword evidence="3" id="KW-1185">Reference proteome</keyword>
<evidence type="ECO:0000313" key="2">
    <source>
        <dbReference type="EMBL" id="KRG45807.1"/>
    </source>
</evidence>
<dbReference type="RefSeq" id="WP_057645816.1">
    <property type="nucleotide sequence ID" value="NZ_LLXU01000060.1"/>
</dbReference>
<accession>A0A0R0AKW7</accession>
<protein>
    <recommendedName>
        <fullName evidence="4">Universal stress protein B</fullName>
    </recommendedName>
</protein>
<dbReference type="EMBL" id="LLXU01000060">
    <property type="protein sequence ID" value="KRG45807.1"/>
    <property type="molecule type" value="Genomic_DNA"/>
</dbReference>
<keyword evidence="1" id="KW-1133">Transmembrane helix</keyword>
<evidence type="ECO:0000313" key="3">
    <source>
        <dbReference type="Proteomes" id="UP000051802"/>
    </source>
</evidence>
<organism evidence="2 3">
    <name type="scientific">Stenotrophomonas panacihumi</name>
    <dbReference type="NCBI Taxonomy" id="676599"/>
    <lineage>
        <taxon>Bacteria</taxon>
        <taxon>Pseudomonadati</taxon>
        <taxon>Pseudomonadota</taxon>
        <taxon>Gammaproteobacteria</taxon>
        <taxon>Lysobacterales</taxon>
        <taxon>Lysobacteraceae</taxon>
        <taxon>Stenotrophomonas</taxon>
    </lineage>
</organism>
<proteinExistence type="predicted"/>
<gene>
    <name evidence="2" type="ORF">ARC20_07075</name>
</gene>
<evidence type="ECO:0008006" key="4">
    <source>
        <dbReference type="Google" id="ProtNLM"/>
    </source>
</evidence>
<name>A0A0R0AKW7_9GAMM</name>
<feature type="transmembrane region" description="Helical" evidence="1">
    <location>
        <begin position="85"/>
        <end position="103"/>
    </location>
</feature>
<keyword evidence="1" id="KW-0472">Membrane</keyword>
<reference evidence="2 3" key="1">
    <citation type="submission" date="2015-10" db="EMBL/GenBank/DDBJ databases">
        <title>Genome sequencing and analysis of members of genus Stenotrophomonas.</title>
        <authorList>
            <person name="Patil P.P."/>
            <person name="Midha S."/>
            <person name="Patil P.B."/>
        </authorList>
    </citation>
    <scope>NUCLEOTIDE SEQUENCE [LARGE SCALE GENOMIC DNA]</scope>
    <source>
        <strain evidence="2 3">JCM 16536</strain>
    </source>
</reference>
<evidence type="ECO:0000256" key="1">
    <source>
        <dbReference type="SAM" id="Phobius"/>
    </source>
</evidence>
<dbReference type="Proteomes" id="UP000051802">
    <property type="component" value="Unassembled WGS sequence"/>
</dbReference>
<sequence length="104" mass="11919">MTSALGEILMWSSWLYAMVAVFAARRAYRMAEKQNPDYFSSGGTPRNDPLNLYESRTTVSLIWDKSLQAKGFDAEVVKRFGTVRVMYRTMPIALILFFLGIILR</sequence>
<comment type="caution">
    <text evidence="2">The sequence shown here is derived from an EMBL/GenBank/DDBJ whole genome shotgun (WGS) entry which is preliminary data.</text>
</comment>
<dbReference type="AlphaFoldDB" id="A0A0R0AKW7"/>
<feature type="transmembrane region" description="Helical" evidence="1">
    <location>
        <begin position="6"/>
        <end position="24"/>
    </location>
</feature>